<feature type="non-terminal residue" evidence="1">
    <location>
        <position position="89"/>
    </location>
</feature>
<name>A0AAW6PAZ8_9PSED</name>
<dbReference type="AlphaFoldDB" id="A0AAW6PAZ8"/>
<dbReference type="EMBL" id="JARJLR010000347">
    <property type="protein sequence ID" value="MDF3844284.1"/>
    <property type="molecule type" value="Genomic_DNA"/>
</dbReference>
<sequence length="89" mass="8560">ATDITIDAGSLELTGRAGLNLNGAASAGGGSYSLEGTTPAAPGNPYNAMHFAGSSTAANATITVVGNTPGDLFSGSLVQFVENSTAGNA</sequence>
<dbReference type="Proteomes" id="UP001220662">
    <property type="component" value="Unassembled WGS sequence"/>
</dbReference>
<dbReference type="RefSeq" id="WP_276215474.1">
    <property type="nucleotide sequence ID" value="NZ_JARJLR010000347.1"/>
</dbReference>
<reference evidence="1" key="1">
    <citation type="submission" date="2023-03" db="EMBL/GenBank/DDBJ databases">
        <title>Draft assemblies of triclosan tolerant bacteria isolated from returned activated sludge.</title>
        <authorList>
            <person name="Van Hamelsveld S."/>
        </authorList>
    </citation>
    <scope>NUCLEOTIDE SEQUENCE</scope>
    <source>
        <strain evidence="1">GW210015_S63</strain>
    </source>
</reference>
<evidence type="ECO:0000313" key="2">
    <source>
        <dbReference type="Proteomes" id="UP001220662"/>
    </source>
</evidence>
<organism evidence="1 2">
    <name type="scientific">Pseudomonas citronellolis</name>
    <dbReference type="NCBI Taxonomy" id="53408"/>
    <lineage>
        <taxon>Bacteria</taxon>
        <taxon>Pseudomonadati</taxon>
        <taxon>Pseudomonadota</taxon>
        <taxon>Gammaproteobacteria</taxon>
        <taxon>Pseudomonadales</taxon>
        <taxon>Pseudomonadaceae</taxon>
        <taxon>Pseudomonas</taxon>
    </lineage>
</organism>
<proteinExistence type="predicted"/>
<feature type="non-terminal residue" evidence="1">
    <location>
        <position position="1"/>
    </location>
</feature>
<evidence type="ECO:0000313" key="1">
    <source>
        <dbReference type="EMBL" id="MDF3844284.1"/>
    </source>
</evidence>
<evidence type="ECO:0008006" key="3">
    <source>
        <dbReference type="Google" id="ProtNLM"/>
    </source>
</evidence>
<protein>
    <recommendedName>
        <fullName evidence="3">MBG domain-containing protein</fullName>
    </recommendedName>
</protein>
<comment type="caution">
    <text evidence="1">The sequence shown here is derived from an EMBL/GenBank/DDBJ whole genome shotgun (WGS) entry which is preliminary data.</text>
</comment>
<gene>
    <name evidence="1" type="ORF">P3W55_21445</name>
</gene>
<accession>A0AAW6PAZ8</accession>